<dbReference type="SMART" id="SM00490">
    <property type="entry name" value="HELICc"/>
    <property type="match status" value="1"/>
</dbReference>
<dbReference type="InterPro" id="IPR050742">
    <property type="entry name" value="Helicase_Restrict-Modif_Enz"/>
</dbReference>
<name>M7XZC8_9BACT</name>
<keyword evidence="1" id="KW-0175">Coiled coil</keyword>
<feature type="coiled-coil region" evidence="1">
    <location>
        <begin position="696"/>
        <end position="730"/>
    </location>
</feature>
<dbReference type="PANTHER" id="PTHR47396:SF1">
    <property type="entry name" value="ATP-DEPENDENT HELICASE IRC3-RELATED"/>
    <property type="match status" value="1"/>
</dbReference>
<dbReference type="InterPro" id="IPR006935">
    <property type="entry name" value="Helicase/UvrB_N"/>
</dbReference>
<dbReference type="InterPro" id="IPR027417">
    <property type="entry name" value="P-loop_NTPase"/>
</dbReference>
<dbReference type="SMART" id="SM00487">
    <property type="entry name" value="DEXDc"/>
    <property type="match status" value="1"/>
</dbReference>
<evidence type="ECO:0000259" key="3">
    <source>
        <dbReference type="PROSITE" id="PS51194"/>
    </source>
</evidence>
<protein>
    <submittedName>
        <fullName evidence="4">Helicase</fullName>
    </submittedName>
</protein>
<dbReference type="GO" id="GO:0004386">
    <property type="term" value="F:helicase activity"/>
    <property type="evidence" value="ECO:0007669"/>
    <property type="project" value="UniProtKB-KW"/>
</dbReference>
<dbReference type="InParanoid" id="M7XZC8"/>
<keyword evidence="4" id="KW-0067">ATP-binding</keyword>
<reference evidence="4" key="1">
    <citation type="submission" date="2013-01" db="EMBL/GenBank/DDBJ databases">
        <title>Genome assembly of Mariniradius saccharolyticus AK6.</title>
        <authorList>
            <person name="Vaidya B."/>
            <person name="Khatri I."/>
            <person name="Tanuku N.R.S."/>
            <person name="Subramanian S."/>
            <person name="Pinnaka A."/>
        </authorList>
    </citation>
    <scope>NUCLEOTIDE SEQUENCE [LARGE SCALE GENOMIC DNA]</scope>
    <source>
        <strain evidence="4">AK6</strain>
    </source>
</reference>
<gene>
    <name evidence="4" type="ORF">C943_04156</name>
</gene>
<evidence type="ECO:0000313" key="4">
    <source>
        <dbReference type="EMBL" id="EMS33837.1"/>
    </source>
</evidence>
<proteinExistence type="predicted"/>
<dbReference type="AlphaFoldDB" id="M7XZC8"/>
<feature type="coiled-coil region" evidence="1">
    <location>
        <begin position="612"/>
        <end position="639"/>
    </location>
</feature>
<keyword evidence="5" id="KW-1185">Reference proteome</keyword>
<dbReference type="InterPro" id="IPR001650">
    <property type="entry name" value="Helicase_C-like"/>
</dbReference>
<evidence type="ECO:0000259" key="2">
    <source>
        <dbReference type="PROSITE" id="PS51192"/>
    </source>
</evidence>
<sequence length="744" mass="86201">MKGHQTFFIRKHSDNTTRVEHKLGGYYWTQKKFDAPENTEVTLFVKEYHPGNQTLHAEWSMLYLYKENQVRNFNVLSIGEDSVSIMGKSGDKHFLPNGPNLNYPFAESDMGKVLSLKIKRILRDENDLEFDLDAYLDQKNTIVPYLINTDLRPYQIQSKMEIYRFWQDGHRNILLQMPTGTGKTRLFCSIVREFFIASTKDDIKRVLLVVHREELVLQIRDTLSKNYQLGAGIIKNGYQEEPRIPIQIASIQTLKNRTLPRKPTLVIIDEAHHATAETYLDLWKRFPEAYFLGVTATPYRLTGEGFTSLFDKLVTSPSINAFIADGYLSPLKYYAVKEKRKFLSLVGMRGGDYRENELSEFLDTEKSRNVLVRTYQELAFGKKGIVYCVTKHHSQFVKEAYCAAGIPAEHIDADTQPELRKEIIAKFKKGAIKVLCNVDIFSEGFDCPDIEFVQLARPTRSLSKYLQQIGRSTRPHQSKSFGIILDNVGNHLENGIFNTDWDWHYFFQGFNTEELDKEGIVRPGITSRPGPYAEEEDDNLYLILDPEVRDTETDSEGIEFMEINRFHFFDGDLQTRFHKILAIGYSEEEAFRVIEILHPEAFQLASKKFNDFGKLKVELEKLKAQRVEFEQQIMLAKIDLSEADAPKYDLGLMSDFPDLKLIFDKLSEIGILSEEEMLNILKEKRAKEYQAFLERCREKSSLIEGLKESLTELNEKLEIIDEQVVKLNQRIFEIVNPIRNGNEK</sequence>
<feature type="domain" description="Helicase ATP-binding" evidence="2">
    <location>
        <begin position="164"/>
        <end position="316"/>
    </location>
</feature>
<keyword evidence="4" id="KW-0547">Nucleotide-binding</keyword>
<dbReference type="GO" id="GO:0005829">
    <property type="term" value="C:cytosol"/>
    <property type="evidence" value="ECO:0007669"/>
    <property type="project" value="TreeGrafter"/>
</dbReference>
<dbReference type="eggNOG" id="COG1061">
    <property type="taxonomic scope" value="Bacteria"/>
</dbReference>
<dbReference type="GO" id="GO:0016787">
    <property type="term" value="F:hydrolase activity"/>
    <property type="evidence" value="ECO:0007669"/>
    <property type="project" value="InterPro"/>
</dbReference>
<dbReference type="OrthoDB" id="9759819at2"/>
<feature type="domain" description="Helicase C-terminal" evidence="3">
    <location>
        <begin position="357"/>
        <end position="518"/>
    </location>
</feature>
<keyword evidence="4" id="KW-0347">Helicase</keyword>
<dbReference type="GO" id="GO:0003677">
    <property type="term" value="F:DNA binding"/>
    <property type="evidence" value="ECO:0007669"/>
    <property type="project" value="InterPro"/>
</dbReference>
<dbReference type="Gene3D" id="3.40.50.300">
    <property type="entry name" value="P-loop containing nucleotide triphosphate hydrolases"/>
    <property type="match status" value="2"/>
</dbReference>
<evidence type="ECO:0000313" key="5">
    <source>
        <dbReference type="Proteomes" id="UP000010953"/>
    </source>
</evidence>
<dbReference type="STRING" id="1239962.C943_04156"/>
<dbReference type="PROSITE" id="PS51194">
    <property type="entry name" value="HELICASE_CTER"/>
    <property type="match status" value="1"/>
</dbReference>
<dbReference type="EMBL" id="AMZY02000008">
    <property type="protein sequence ID" value="EMS33837.1"/>
    <property type="molecule type" value="Genomic_DNA"/>
</dbReference>
<dbReference type="GO" id="GO:0005524">
    <property type="term" value="F:ATP binding"/>
    <property type="evidence" value="ECO:0007669"/>
    <property type="project" value="InterPro"/>
</dbReference>
<dbReference type="Pfam" id="PF00271">
    <property type="entry name" value="Helicase_C"/>
    <property type="match status" value="1"/>
</dbReference>
<dbReference type="Pfam" id="PF04851">
    <property type="entry name" value="ResIII"/>
    <property type="match status" value="1"/>
</dbReference>
<dbReference type="PANTHER" id="PTHR47396">
    <property type="entry name" value="TYPE I RESTRICTION ENZYME ECOKI R PROTEIN"/>
    <property type="match status" value="1"/>
</dbReference>
<accession>M7XZC8</accession>
<dbReference type="InterPro" id="IPR014001">
    <property type="entry name" value="Helicase_ATP-bd"/>
</dbReference>
<dbReference type="RefSeq" id="WP_008625898.1">
    <property type="nucleotide sequence ID" value="NZ_AMZY02000008.1"/>
</dbReference>
<dbReference type="Proteomes" id="UP000010953">
    <property type="component" value="Unassembled WGS sequence"/>
</dbReference>
<dbReference type="PROSITE" id="PS51192">
    <property type="entry name" value="HELICASE_ATP_BIND_1"/>
    <property type="match status" value="1"/>
</dbReference>
<organism evidence="4 5">
    <name type="scientific">Mariniradius saccharolyticus AK6</name>
    <dbReference type="NCBI Taxonomy" id="1239962"/>
    <lineage>
        <taxon>Bacteria</taxon>
        <taxon>Pseudomonadati</taxon>
        <taxon>Bacteroidota</taxon>
        <taxon>Cytophagia</taxon>
        <taxon>Cytophagales</taxon>
        <taxon>Cyclobacteriaceae</taxon>
        <taxon>Mariniradius</taxon>
    </lineage>
</organism>
<comment type="caution">
    <text evidence="4">The sequence shown here is derived from an EMBL/GenBank/DDBJ whole genome shotgun (WGS) entry which is preliminary data.</text>
</comment>
<dbReference type="SUPFAM" id="SSF52540">
    <property type="entry name" value="P-loop containing nucleoside triphosphate hydrolases"/>
    <property type="match status" value="1"/>
</dbReference>
<evidence type="ECO:0000256" key="1">
    <source>
        <dbReference type="SAM" id="Coils"/>
    </source>
</evidence>
<keyword evidence="4" id="KW-0378">Hydrolase</keyword>